<feature type="domain" description="AP2/ERF" evidence="7">
    <location>
        <begin position="111"/>
        <end position="168"/>
    </location>
</feature>
<proteinExistence type="predicted"/>
<evidence type="ECO:0000256" key="3">
    <source>
        <dbReference type="ARBA" id="ARBA00023125"/>
    </source>
</evidence>
<evidence type="ECO:0000313" key="8">
    <source>
        <dbReference type="EMBL" id="URD92474.1"/>
    </source>
</evidence>
<evidence type="ECO:0000256" key="1">
    <source>
        <dbReference type="ARBA" id="ARBA00004123"/>
    </source>
</evidence>
<gene>
    <name evidence="8" type="ORF">MUK42_00911</name>
</gene>
<protein>
    <recommendedName>
        <fullName evidence="7">AP2/ERF domain-containing protein</fullName>
    </recommendedName>
</protein>
<dbReference type="PRINTS" id="PR00367">
    <property type="entry name" value="ETHRSPELEMNT"/>
</dbReference>
<evidence type="ECO:0000256" key="6">
    <source>
        <dbReference type="SAM" id="MobiDB-lite"/>
    </source>
</evidence>
<dbReference type="SUPFAM" id="SSF54171">
    <property type="entry name" value="DNA-binding domain"/>
    <property type="match status" value="1"/>
</dbReference>
<dbReference type="EMBL" id="CP097505">
    <property type="protein sequence ID" value="URD92474.1"/>
    <property type="molecule type" value="Genomic_DNA"/>
</dbReference>
<dbReference type="GO" id="GO:0009873">
    <property type="term" value="P:ethylene-activated signaling pathway"/>
    <property type="evidence" value="ECO:0007669"/>
    <property type="project" value="InterPro"/>
</dbReference>
<accession>A0A9E7JTY7</accession>
<keyword evidence="3" id="KW-0238">DNA-binding</keyword>
<feature type="region of interest" description="Disordered" evidence="6">
    <location>
        <begin position="30"/>
        <end position="70"/>
    </location>
</feature>
<dbReference type="InterPro" id="IPR016177">
    <property type="entry name" value="DNA-bd_dom_sf"/>
</dbReference>
<dbReference type="InterPro" id="IPR044808">
    <property type="entry name" value="ERF_plant"/>
</dbReference>
<name>A0A9E7JTY7_9LILI</name>
<feature type="compositionally biased region" description="Basic residues" evidence="6">
    <location>
        <begin position="33"/>
        <end position="43"/>
    </location>
</feature>
<dbReference type="PROSITE" id="PS51032">
    <property type="entry name" value="AP2_ERF"/>
    <property type="match status" value="1"/>
</dbReference>
<dbReference type="GO" id="GO:0003677">
    <property type="term" value="F:DNA binding"/>
    <property type="evidence" value="ECO:0007669"/>
    <property type="project" value="UniProtKB-KW"/>
</dbReference>
<dbReference type="EMBL" id="CP097505">
    <property type="protein sequence ID" value="URD92475.1"/>
    <property type="molecule type" value="Genomic_DNA"/>
</dbReference>
<dbReference type="GO" id="GO:0003700">
    <property type="term" value="F:DNA-binding transcription factor activity"/>
    <property type="evidence" value="ECO:0007669"/>
    <property type="project" value="InterPro"/>
</dbReference>
<keyword evidence="2" id="KW-0805">Transcription regulation</keyword>
<keyword evidence="5" id="KW-0539">Nucleus</keyword>
<keyword evidence="4" id="KW-0804">Transcription</keyword>
<dbReference type="OrthoDB" id="668733at2759"/>
<dbReference type="FunFam" id="3.30.730.10:FF:000001">
    <property type="entry name" value="Ethylene-responsive transcription factor 2"/>
    <property type="match status" value="1"/>
</dbReference>
<evidence type="ECO:0000256" key="5">
    <source>
        <dbReference type="ARBA" id="ARBA00023242"/>
    </source>
</evidence>
<evidence type="ECO:0000256" key="2">
    <source>
        <dbReference type="ARBA" id="ARBA00023015"/>
    </source>
</evidence>
<dbReference type="InterPro" id="IPR001471">
    <property type="entry name" value="AP2/ERF_dom"/>
</dbReference>
<evidence type="ECO:0000256" key="4">
    <source>
        <dbReference type="ARBA" id="ARBA00023163"/>
    </source>
</evidence>
<feature type="region of interest" description="Disordered" evidence="6">
    <location>
        <begin position="229"/>
        <end position="253"/>
    </location>
</feature>
<reference evidence="8" key="1">
    <citation type="submission" date="2022-05" db="EMBL/GenBank/DDBJ databases">
        <title>The Musa troglodytarum L. genome provides insights into the mechanism of non-climacteric behaviour and enrichment of carotenoids.</title>
        <authorList>
            <person name="Wang J."/>
        </authorList>
    </citation>
    <scope>NUCLEOTIDE SEQUENCE</scope>
    <source>
        <tissue evidence="8">Leaf</tissue>
    </source>
</reference>
<dbReference type="CDD" id="cd00018">
    <property type="entry name" value="AP2"/>
    <property type="match status" value="1"/>
</dbReference>
<dbReference type="AlphaFoldDB" id="A0A9E7JTY7"/>
<dbReference type="Proteomes" id="UP001055439">
    <property type="component" value="Chromosome 3"/>
</dbReference>
<dbReference type="SMART" id="SM00380">
    <property type="entry name" value="AP2"/>
    <property type="match status" value="1"/>
</dbReference>
<sequence>MCGGAIISDFIPAARSRRVTDADLLWPNLKKDKSTKKKGSRRRLAQETEDDFEADFQEFNDESGESEEDDDVEIVDVKLPAFPPKDGRIALGPVEFDGPAARSAKRKRKNQFRGIRQRPWGKWAAEIRDPRKGVRVWLGTFNTAEEAARAYDAEARRIRGKKAKVNFPEEAPTGLQKRLTKLTAPKAPTSDRPQASLNFNQSFSYLNDIDHDIYSTFDLFEEKVPIKQPMSQNSTEIKPAPPTEGPGMMYSDQGSNSFGYSEFGWEHEVKTPEITTILDPTVTEVKNFTCLENGGPLKKLKNNAGETVPAEENDGVKFSEDLSSFESLMKFLQTPYLDGGSDDSINSFLNYDMTQDESGVDLWSFDDLPPVASSIY</sequence>
<dbReference type="PANTHER" id="PTHR31190">
    <property type="entry name" value="DNA-BINDING DOMAIN"/>
    <property type="match status" value="1"/>
</dbReference>
<dbReference type="Pfam" id="PF00847">
    <property type="entry name" value="AP2"/>
    <property type="match status" value="1"/>
</dbReference>
<evidence type="ECO:0000313" key="9">
    <source>
        <dbReference type="Proteomes" id="UP001055439"/>
    </source>
</evidence>
<dbReference type="Gene3D" id="3.30.730.10">
    <property type="entry name" value="AP2/ERF domain"/>
    <property type="match status" value="1"/>
</dbReference>
<dbReference type="GO" id="GO:0005634">
    <property type="term" value="C:nucleus"/>
    <property type="evidence" value="ECO:0007669"/>
    <property type="project" value="UniProtKB-SubCell"/>
</dbReference>
<comment type="subcellular location">
    <subcellularLocation>
        <location evidence="1">Nucleus</location>
    </subcellularLocation>
</comment>
<keyword evidence="9" id="KW-1185">Reference proteome</keyword>
<evidence type="ECO:0000259" key="7">
    <source>
        <dbReference type="PROSITE" id="PS51032"/>
    </source>
</evidence>
<dbReference type="PANTHER" id="PTHR31190:SF44">
    <property type="entry name" value="ETHYLENE-RESPONSIVE TRANSCRIPTION FACTOR 1"/>
    <property type="match status" value="1"/>
</dbReference>
<dbReference type="InterPro" id="IPR036955">
    <property type="entry name" value="AP2/ERF_dom_sf"/>
</dbReference>
<feature type="compositionally biased region" description="Acidic residues" evidence="6">
    <location>
        <begin position="47"/>
        <end position="70"/>
    </location>
</feature>
<organism evidence="8 9">
    <name type="scientific">Musa troglodytarum</name>
    <name type="common">fe'i banana</name>
    <dbReference type="NCBI Taxonomy" id="320322"/>
    <lineage>
        <taxon>Eukaryota</taxon>
        <taxon>Viridiplantae</taxon>
        <taxon>Streptophyta</taxon>
        <taxon>Embryophyta</taxon>
        <taxon>Tracheophyta</taxon>
        <taxon>Spermatophyta</taxon>
        <taxon>Magnoliopsida</taxon>
        <taxon>Liliopsida</taxon>
        <taxon>Zingiberales</taxon>
        <taxon>Musaceae</taxon>
        <taxon>Musa</taxon>
    </lineage>
</organism>